<evidence type="ECO:0000313" key="3">
    <source>
        <dbReference type="Proteomes" id="UP001501598"/>
    </source>
</evidence>
<protein>
    <submittedName>
        <fullName evidence="2">Uncharacterized protein</fullName>
    </submittedName>
</protein>
<evidence type="ECO:0000256" key="1">
    <source>
        <dbReference type="SAM" id="MobiDB-lite"/>
    </source>
</evidence>
<sequence>MRTLPAPHRPDDVDGLGERVDGFLPVSPQAAHCRDRVLKGPSAEPELDPPTESASRLAADLARTAGGHNGSDDTVGTTVIRSVRATR</sequence>
<dbReference type="Proteomes" id="UP001501598">
    <property type="component" value="Unassembled WGS sequence"/>
</dbReference>
<reference evidence="3" key="1">
    <citation type="journal article" date="2019" name="Int. J. Syst. Evol. Microbiol.">
        <title>The Global Catalogue of Microorganisms (GCM) 10K type strain sequencing project: providing services to taxonomists for standard genome sequencing and annotation.</title>
        <authorList>
            <consortium name="The Broad Institute Genomics Platform"/>
            <consortium name="The Broad Institute Genome Sequencing Center for Infectious Disease"/>
            <person name="Wu L."/>
            <person name="Ma J."/>
        </authorList>
    </citation>
    <scope>NUCLEOTIDE SEQUENCE [LARGE SCALE GENOMIC DNA]</scope>
    <source>
        <strain evidence="3">JCM 17906</strain>
    </source>
</reference>
<feature type="region of interest" description="Disordered" evidence="1">
    <location>
        <begin position="64"/>
        <end position="87"/>
    </location>
</feature>
<evidence type="ECO:0000313" key="2">
    <source>
        <dbReference type="EMBL" id="GAA4557102.1"/>
    </source>
</evidence>
<comment type="caution">
    <text evidence="2">The sequence shown here is derived from an EMBL/GenBank/DDBJ whole genome shotgun (WGS) entry which is preliminary data.</text>
</comment>
<keyword evidence="3" id="KW-1185">Reference proteome</keyword>
<proteinExistence type="predicted"/>
<accession>A0ABP8S1Y6</accession>
<organism evidence="2 3">
    <name type="scientific">Pseudonocardia xishanensis</name>
    <dbReference type="NCBI Taxonomy" id="630995"/>
    <lineage>
        <taxon>Bacteria</taxon>
        <taxon>Bacillati</taxon>
        <taxon>Actinomycetota</taxon>
        <taxon>Actinomycetes</taxon>
        <taxon>Pseudonocardiales</taxon>
        <taxon>Pseudonocardiaceae</taxon>
        <taxon>Pseudonocardia</taxon>
    </lineage>
</organism>
<dbReference type="EMBL" id="BAABGT010000099">
    <property type="protein sequence ID" value="GAA4557102.1"/>
    <property type="molecule type" value="Genomic_DNA"/>
</dbReference>
<gene>
    <name evidence="2" type="ORF">GCM10023175_60780</name>
</gene>
<name>A0ABP8S1Y6_9PSEU</name>